<proteinExistence type="predicted"/>
<evidence type="ECO:0000313" key="2">
    <source>
        <dbReference type="Proteomes" id="UP000887566"/>
    </source>
</evidence>
<dbReference type="WBParaSite" id="PSAMB.scaffold519size48217.g6542.t1">
    <property type="protein sequence ID" value="PSAMB.scaffold519size48217.g6542.t1"/>
    <property type="gene ID" value="PSAMB.scaffold519size48217.g6542"/>
</dbReference>
<evidence type="ECO:0000313" key="3">
    <source>
        <dbReference type="WBParaSite" id="PSAMB.scaffold519size48217.g6542.t1"/>
    </source>
</evidence>
<evidence type="ECO:0000256" key="1">
    <source>
        <dbReference type="SAM" id="MobiDB-lite"/>
    </source>
</evidence>
<name>A0A914WXD2_9BILA</name>
<feature type="region of interest" description="Disordered" evidence="1">
    <location>
        <begin position="59"/>
        <end position="86"/>
    </location>
</feature>
<accession>A0A914WXD2</accession>
<dbReference type="Proteomes" id="UP000887566">
    <property type="component" value="Unplaced"/>
</dbReference>
<reference evidence="3" key="1">
    <citation type="submission" date="2022-11" db="UniProtKB">
        <authorList>
            <consortium name="WormBaseParasite"/>
        </authorList>
    </citation>
    <scope>IDENTIFICATION</scope>
</reference>
<dbReference type="AlphaFoldDB" id="A0A914WXD2"/>
<protein>
    <submittedName>
        <fullName evidence="3">Uncharacterized protein</fullName>
    </submittedName>
</protein>
<keyword evidence="2" id="KW-1185">Reference proteome</keyword>
<organism evidence="2 3">
    <name type="scientific">Plectus sambesii</name>
    <dbReference type="NCBI Taxonomy" id="2011161"/>
    <lineage>
        <taxon>Eukaryota</taxon>
        <taxon>Metazoa</taxon>
        <taxon>Ecdysozoa</taxon>
        <taxon>Nematoda</taxon>
        <taxon>Chromadorea</taxon>
        <taxon>Plectida</taxon>
        <taxon>Plectina</taxon>
        <taxon>Plectoidea</taxon>
        <taxon>Plectidae</taxon>
        <taxon>Plectus</taxon>
    </lineage>
</organism>
<sequence>MARGSRRPPLTTTTCLLAFDGRSAPSQAFNRPLIPISAHMRGPICTKRHGSWRWLLRRWTGGEPNNSHRPNATREREGRGVDGGSQWATSDLDDLWGCRRTVQPVAATGLAASHIGQRRDLNRPCSVSRLA</sequence>